<dbReference type="OrthoDB" id="5985073at2759"/>
<dbReference type="Gene3D" id="3.10.350.10">
    <property type="entry name" value="LysM domain"/>
    <property type="match status" value="2"/>
</dbReference>
<evidence type="ECO:0000313" key="8">
    <source>
        <dbReference type="Proteomes" id="UP000076874"/>
    </source>
</evidence>
<dbReference type="InterPro" id="IPR036779">
    <property type="entry name" value="LysM_dom_sf"/>
</dbReference>
<keyword evidence="8" id="KW-1185">Reference proteome</keyword>
<dbReference type="SMART" id="SM00257">
    <property type="entry name" value="LysM"/>
    <property type="match status" value="2"/>
</dbReference>
<dbReference type="PANTHER" id="PTHR34997:SF1">
    <property type="entry name" value="PEPTIDOGLYCAN-BINDING LYSIN DOMAIN"/>
    <property type="match status" value="1"/>
</dbReference>
<evidence type="ECO:0000256" key="4">
    <source>
        <dbReference type="SAM" id="MobiDB-lite"/>
    </source>
</evidence>
<accession>A0A167T7I0</accession>
<dbReference type="Pfam" id="PF01476">
    <property type="entry name" value="LysM"/>
    <property type="match status" value="1"/>
</dbReference>
<feature type="compositionally biased region" description="Polar residues" evidence="4">
    <location>
        <begin position="113"/>
        <end position="122"/>
    </location>
</feature>
<dbReference type="AlphaFoldDB" id="A0A167T7I0"/>
<dbReference type="PANTHER" id="PTHR34997">
    <property type="entry name" value="AM15"/>
    <property type="match status" value="1"/>
</dbReference>
<feature type="signal peptide" evidence="5">
    <location>
        <begin position="1"/>
        <end position="18"/>
    </location>
</feature>
<dbReference type="PROSITE" id="PS51782">
    <property type="entry name" value="LYSM"/>
    <property type="match status" value="2"/>
</dbReference>
<feature type="domain" description="LysM" evidence="6">
    <location>
        <begin position="137"/>
        <end position="183"/>
    </location>
</feature>
<proteinExistence type="inferred from homology"/>
<evidence type="ECO:0000256" key="2">
    <source>
        <dbReference type="ARBA" id="ARBA00023026"/>
    </source>
</evidence>
<dbReference type="SUPFAM" id="SSF54106">
    <property type="entry name" value="LysM domain"/>
    <property type="match status" value="1"/>
</dbReference>
<comment type="similarity">
    <text evidence="3">Belongs to the secreted LysM effector family.</text>
</comment>
<comment type="caution">
    <text evidence="7">The sequence shown here is derived from an EMBL/GenBank/DDBJ whole genome shotgun (WGS) entry which is preliminary data.</text>
</comment>
<evidence type="ECO:0000259" key="6">
    <source>
        <dbReference type="PROSITE" id="PS51782"/>
    </source>
</evidence>
<reference evidence="7 8" key="1">
    <citation type="journal article" date="2016" name="Genome Biol. Evol.">
        <title>Divergent and convergent evolution of fungal pathogenicity.</title>
        <authorList>
            <person name="Shang Y."/>
            <person name="Xiao G."/>
            <person name="Zheng P."/>
            <person name="Cen K."/>
            <person name="Zhan S."/>
            <person name="Wang C."/>
        </authorList>
    </citation>
    <scope>NUCLEOTIDE SEQUENCE [LARGE SCALE GENOMIC DNA]</scope>
    <source>
        <strain evidence="7 8">RCEF 264</strain>
    </source>
</reference>
<evidence type="ECO:0000313" key="7">
    <source>
        <dbReference type="EMBL" id="OAA60297.1"/>
    </source>
</evidence>
<sequence length="188" mass="20194">MYLEAFIAMTYLPLLLEARFLASRQAVSCEFDVTASSTDTCDLLVQDWNLSLQDFEQINPGVQCPNLVGGQQYCVMGSVLSSAPGSTTGGSTKPTPTTPMSTLSSAPPPTDNHLPTRTSSASPYEPTQPGLVPNCDNFHLVVSGDTCFAMEQTYGISAGEFSSWNPSIDSDCSNLWMGYYACVHAPRV</sequence>
<evidence type="ECO:0000256" key="1">
    <source>
        <dbReference type="ARBA" id="ARBA00022669"/>
    </source>
</evidence>
<dbReference type="EMBL" id="AZHD01000009">
    <property type="protein sequence ID" value="OAA60297.1"/>
    <property type="molecule type" value="Genomic_DNA"/>
</dbReference>
<feature type="region of interest" description="Disordered" evidence="4">
    <location>
        <begin position="85"/>
        <end position="128"/>
    </location>
</feature>
<keyword evidence="5" id="KW-0732">Signal</keyword>
<feature type="domain" description="LysM" evidence="6">
    <location>
        <begin position="31"/>
        <end position="75"/>
    </location>
</feature>
<feature type="compositionally biased region" description="Low complexity" evidence="4">
    <location>
        <begin position="85"/>
        <end position="105"/>
    </location>
</feature>
<dbReference type="STRING" id="1081102.A0A167T7I0"/>
<dbReference type="InterPro" id="IPR018392">
    <property type="entry name" value="LysM"/>
</dbReference>
<dbReference type="CDD" id="cd00118">
    <property type="entry name" value="LysM"/>
    <property type="match status" value="1"/>
</dbReference>
<evidence type="ECO:0000256" key="3">
    <source>
        <dbReference type="ARBA" id="ARBA00044955"/>
    </source>
</evidence>
<dbReference type="InterPro" id="IPR052210">
    <property type="entry name" value="LysM1-like"/>
</dbReference>
<organism evidence="7 8">
    <name type="scientific">Niveomyces insectorum RCEF 264</name>
    <dbReference type="NCBI Taxonomy" id="1081102"/>
    <lineage>
        <taxon>Eukaryota</taxon>
        <taxon>Fungi</taxon>
        <taxon>Dikarya</taxon>
        <taxon>Ascomycota</taxon>
        <taxon>Pezizomycotina</taxon>
        <taxon>Sordariomycetes</taxon>
        <taxon>Hypocreomycetidae</taxon>
        <taxon>Hypocreales</taxon>
        <taxon>Cordycipitaceae</taxon>
        <taxon>Niveomyces</taxon>
    </lineage>
</organism>
<dbReference type="Proteomes" id="UP000076874">
    <property type="component" value="Unassembled WGS sequence"/>
</dbReference>
<keyword evidence="2" id="KW-0843">Virulence</keyword>
<evidence type="ECO:0000256" key="5">
    <source>
        <dbReference type="SAM" id="SignalP"/>
    </source>
</evidence>
<protein>
    <submittedName>
        <fullName evidence="7">Peptidoglycan-binding lysin domain protein</fullName>
    </submittedName>
</protein>
<name>A0A167T7I0_9HYPO</name>
<dbReference type="GO" id="GO:0008061">
    <property type="term" value="F:chitin binding"/>
    <property type="evidence" value="ECO:0007669"/>
    <property type="project" value="UniProtKB-KW"/>
</dbReference>
<keyword evidence="1" id="KW-0147">Chitin-binding</keyword>
<feature type="chain" id="PRO_5007892490" evidence="5">
    <location>
        <begin position="19"/>
        <end position="188"/>
    </location>
</feature>
<gene>
    <name evidence="7" type="ORF">SPI_05421</name>
</gene>